<keyword evidence="2" id="KW-0812">Transmembrane</keyword>
<proteinExistence type="predicted"/>
<name>H8G804_9PSEU</name>
<dbReference type="OrthoDB" id="9801244at2"/>
<evidence type="ECO:0000256" key="3">
    <source>
        <dbReference type="SAM" id="SignalP"/>
    </source>
</evidence>
<feature type="transmembrane region" description="Helical" evidence="2">
    <location>
        <begin position="330"/>
        <end position="350"/>
    </location>
</feature>
<accession>H8G804</accession>
<gene>
    <name evidence="4" type="ORF">SacazDRAFT_01471</name>
</gene>
<evidence type="ECO:0000256" key="2">
    <source>
        <dbReference type="SAM" id="Phobius"/>
    </source>
</evidence>
<keyword evidence="2" id="KW-1133">Transmembrane helix</keyword>
<feature type="region of interest" description="Disordered" evidence="1">
    <location>
        <begin position="291"/>
        <end position="331"/>
    </location>
</feature>
<dbReference type="EMBL" id="CM001466">
    <property type="protein sequence ID" value="EHY88401.1"/>
    <property type="molecule type" value="Genomic_DNA"/>
</dbReference>
<keyword evidence="3" id="KW-0732">Signal</keyword>
<dbReference type="RefSeq" id="WP_005440089.1">
    <property type="nucleotide sequence ID" value="NZ_CM001466.1"/>
</dbReference>
<feature type="signal peptide" evidence="3">
    <location>
        <begin position="1"/>
        <end position="31"/>
    </location>
</feature>
<evidence type="ECO:0000313" key="4">
    <source>
        <dbReference type="EMBL" id="EHY88401.1"/>
    </source>
</evidence>
<keyword evidence="5" id="KW-1185">Reference proteome</keyword>
<sequence>MTRRFGSAATTTALATAVLALSSAGGHVVHAETTVPSPEVLCHVDDPRLVELSGLAADADHVYAVADGGERLEVAVLDDECRVRDVLTAPTDPYDVEDLALAADGTLWLGDTGDNRARRETVAVHALSRDGTSELYRLTYPDGPRDAEALVVDDSGTPYIITKSALGVARVYRPAEPLASPGPTPLEEVGTVPFRPTDTPGGPVGPVGSVTVTGAALSADGSVVALRTYTDAYLYPVTDGDIAEAFTRDPVRVPLPDEPQGEAIAFTPEGTLLSASEGSGEPLRAVPDAVSLVPPAESTEDTEDTEAAERRHSADGESSASEVPDDSETGLGSVPAIAVAAVGAALLVFWGSRRRRT</sequence>
<evidence type="ECO:0000313" key="5">
    <source>
        <dbReference type="Proteomes" id="UP000004705"/>
    </source>
</evidence>
<evidence type="ECO:0000256" key="1">
    <source>
        <dbReference type="SAM" id="MobiDB-lite"/>
    </source>
</evidence>
<dbReference type="InterPro" id="IPR011042">
    <property type="entry name" value="6-blade_b-propeller_TolB-like"/>
</dbReference>
<dbReference type="AlphaFoldDB" id="H8G804"/>
<dbReference type="Gene3D" id="2.120.10.30">
    <property type="entry name" value="TolB, C-terminal domain"/>
    <property type="match status" value="1"/>
</dbReference>
<protein>
    <submittedName>
        <fullName evidence="4">Uncharacterized protein</fullName>
    </submittedName>
</protein>
<dbReference type="HOGENOM" id="CLU_062020_0_0_11"/>
<dbReference type="Proteomes" id="UP000004705">
    <property type="component" value="Chromosome"/>
</dbReference>
<reference evidence="4 5" key="1">
    <citation type="journal article" date="2012" name="Stand. Genomic Sci.">
        <title>Genome sequence of the soil bacterium Saccharomonospora azurea type strain (NA-128(T)).</title>
        <authorList>
            <person name="Klenk H.P."/>
            <person name="Held B."/>
            <person name="Lucas S."/>
            <person name="Lapidus A."/>
            <person name="Copeland A."/>
            <person name="Hammon N."/>
            <person name="Pitluck S."/>
            <person name="Goodwin L.A."/>
            <person name="Han C."/>
            <person name="Tapia R."/>
            <person name="Brambilla E.M."/>
            <person name="Potter G."/>
            <person name="Land M."/>
            <person name="Ivanova N."/>
            <person name="Rohde M."/>
            <person name="Goker M."/>
            <person name="Detter J.C."/>
            <person name="Kyrpides N.C."/>
            <person name="Woyke T."/>
        </authorList>
    </citation>
    <scope>NUCLEOTIDE SEQUENCE [LARGE SCALE GENOMIC DNA]</scope>
    <source>
        <strain evidence="4 5">NA-128</strain>
    </source>
</reference>
<dbReference type="SUPFAM" id="SSF101898">
    <property type="entry name" value="NHL repeat"/>
    <property type="match status" value="1"/>
</dbReference>
<feature type="chain" id="PRO_5003611341" evidence="3">
    <location>
        <begin position="32"/>
        <end position="357"/>
    </location>
</feature>
<organism evidence="4 5">
    <name type="scientific">Saccharomonospora azurea NA-128</name>
    <dbReference type="NCBI Taxonomy" id="882081"/>
    <lineage>
        <taxon>Bacteria</taxon>
        <taxon>Bacillati</taxon>
        <taxon>Actinomycetota</taxon>
        <taxon>Actinomycetes</taxon>
        <taxon>Pseudonocardiales</taxon>
        <taxon>Pseudonocardiaceae</taxon>
        <taxon>Saccharomonospora</taxon>
    </lineage>
</organism>
<keyword evidence="2" id="KW-0472">Membrane</keyword>